<dbReference type="PANTHER" id="PTHR47052:SF3">
    <property type="entry name" value="INGRESSION PROTEIN 1"/>
    <property type="match status" value="1"/>
</dbReference>
<evidence type="ECO:0000313" key="4">
    <source>
        <dbReference type="EMBL" id="QGW56830.1"/>
    </source>
</evidence>
<dbReference type="SUPFAM" id="SSF49562">
    <property type="entry name" value="C2 domain (Calcium/lipid-binding domain, CaLB)"/>
    <property type="match status" value="1"/>
</dbReference>
<dbReference type="InterPro" id="IPR035892">
    <property type="entry name" value="C2_domain_sf"/>
</dbReference>
<dbReference type="InterPro" id="IPR000008">
    <property type="entry name" value="C2_dom"/>
</dbReference>
<evidence type="ECO:0000259" key="2">
    <source>
        <dbReference type="PROSITE" id="PS50004"/>
    </source>
</evidence>
<reference evidence="3" key="2">
    <citation type="submission" date="2019-03" db="EMBL/GenBank/DDBJ databases">
        <authorList>
            <person name="Promdonkoy P."/>
            <person name="Likhitrattanapisal S."/>
            <person name="Harnpichanchai P."/>
            <person name="Fujiyama K."/>
            <person name="Kaneko Y."/>
            <person name="Eurwilaichitr L."/>
            <person name="Ingsriswang S."/>
            <person name="Tanapongpipat S."/>
            <person name="Wongwisansri S."/>
        </authorList>
    </citation>
    <scope>NUCLEOTIDE SEQUENCE</scope>
    <source>
        <strain evidence="3">TBRC 656</strain>
    </source>
</reference>
<feature type="region of interest" description="Disordered" evidence="1">
    <location>
        <begin position="236"/>
        <end position="261"/>
    </location>
</feature>
<evidence type="ECO:0000313" key="3">
    <source>
        <dbReference type="EMBL" id="QFP92348.1"/>
    </source>
</evidence>
<name>A0A5P8D122_9ASCO</name>
<feature type="region of interest" description="Disordered" evidence="1">
    <location>
        <begin position="1"/>
        <end position="20"/>
    </location>
</feature>
<dbReference type="PANTHER" id="PTHR47052">
    <property type="entry name" value="CONSERVED SERINE PROLINE-RICH PROTEIN (AFU_ORTHOLOGUE AFUA_2G01790)"/>
    <property type="match status" value="1"/>
</dbReference>
<dbReference type="SMART" id="SM00239">
    <property type="entry name" value="C2"/>
    <property type="match status" value="1"/>
</dbReference>
<dbReference type="Pfam" id="PF00168">
    <property type="entry name" value="C2"/>
    <property type="match status" value="1"/>
</dbReference>
<dbReference type="PROSITE" id="PS50004">
    <property type="entry name" value="C2"/>
    <property type="match status" value="1"/>
</dbReference>
<dbReference type="AlphaFoldDB" id="A0A5P8D122"/>
<proteinExistence type="evidence at transcript level"/>
<dbReference type="EMBL" id="MK679668">
    <property type="protein sequence ID" value="QFP92348.1"/>
    <property type="molecule type" value="mRNA"/>
</dbReference>
<accession>A0A5P8D122</accession>
<feature type="domain" description="C2" evidence="2">
    <location>
        <begin position="1"/>
        <end position="122"/>
    </location>
</feature>
<organism evidence="3">
    <name type="scientific">Ogataea thermomethanolica</name>
    <name type="common">nom. inval.</name>
    <dbReference type="NCBI Taxonomy" id="310468"/>
    <lineage>
        <taxon>Eukaryota</taxon>
        <taxon>Fungi</taxon>
        <taxon>Dikarya</taxon>
        <taxon>Ascomycota</taxon>
        <taxon>Saccharomycotina</taxon>
        <taxon>Pichiomycetes</taxon>
        <taxon>Pichiales</taxon>
        <taxon>Pichiaceae</taxon>
        <taxon>Ogataea</taxon>
    </lineage>
</organism>
<dbReference type="InterPro" id="IPR052981">
    <property type="entry name" value="Ingression_C2_domain"/>
</dbReference>
<dbReference type="Gene3D" id="2.60.40.150">
    <property type="entry name" value="C2 domain"/>
    <property type="match status" value="1"/>
</dbReference>
<sequence length="412" mass="46266">MDTSFWSSAQGHSKASQPDNQLVVIVSKAHNLPNKKKLDKQSPYCVARIQDQVQRTKVVHRGGQNPRFDDELWFSLDSVEETTLTLFVYHQLKKDSELVCKAEIDFTPALRRSSKDGYDNWFLLSYNGKPAGKIYLEMTYYCSSRIVPPLIDTLQNKSNINNHEKFHNRSSILENSEDGLLQYKTLCSDSEANASQQAPTLPTNSGQNPLQKLISNAWKISSAFNKTVGWQEMIDSTKSTSTDDSSKHILFNDSSDEEENVEHQIGCAEHTQMQQFSMLGDNQMHSEGPNSLIPNLIFGYNGKVNDPSSSGEKKGSCFSRQSFKDGVPNNRFSEKEPTIKSAYAPLPPQHRIPLTPSNFPANLLTPNKVNALDGGCQKKQAPKEVDPDLRYNSSSLSYSQIRRKLHQKLSSA</sequence>
<feature type="region of interest" description="Disordered" evidence="1">
    <location>
        <begin position="307"/>
        <end position="333"/>
    </location>
</feature>
<gene>
    <name evidence="3" type="primary">INN1</name>
</gene>
<dbReference type="EMBL" id="MN480443">
    <property type="protein sequence ID" value="QGW56830.1"/>
    <property type="molecule type" value="Genomic_DNA"/>
</dbReference>
<protein>
    <submittedName>
        <fullName evidence="3">Ingression protein 1</fullName>
    </submittedName>
</protein>
<evidence type="ECO:0000256" key="1">
    <source>
        <dbReference type="SAM" id="MobiDB-lite"/>
    </source>
</evidence>
<reference evidence="4" key="1">
    <citation type="journal article" date="2019" name="Microbiol. Res.">
        <title>Mating-type switching and mating-type gene array expression in the methylotrophic yeast Ogataea thermomethanolica TBRC656.</title>
        <authorList>
            <person name="Wongwisansri S."/>
            <person name="Promdonkoy P."/>
            <person name="Likhitrattanapisal S."/>
            <person name="Harnpichanchai P."/>
            <person name="Fujiyama K."/>
            <person name="Kaneko Y."/>
            <person name="Eurwilaichitr L."/>
            <person name="Ingsriswang S."/>
            <person name="Tanapongpipat S."/>
        </authorList>
    </citation>
    <scope>NUCLEOTIDE SEQUENCE</scope>
    <source>
        <strain evidence="4">TBRC 656</strain>
    </source>
</reference>